<feature type="compositionally biased region" description="Basic and acidic residues" evidence="1">
    <location>
        <begin position="1745"/>
        <end position="1756"/>
    </location>
</feature>
<feature type="compositionally biased region" description="Basic and acidic residues" evidence="1">
    <location>
        <begin position="2157"/>
        <end position="2174"/>
    </location>
</feature>
<feature type="region of interest" description="Disordered" evidence="1">
    <location>
        <begin position="921"/>
        <end position="947"/>
    </location>
</feature>
<sequence length="2288" mass="246693">MIWAPGVEVGPGGVNPDKLAMVDSADEEVMVQGSFAAVEDVDATMVESSGLQGEAGSNMVQGSFAAAAEDVDATMVESAGLQGEAGSDMVQGSFAAAVEDVDTAMVESAGVQGEAGSNMVQEQTIAVETVEKSDSAVSPQHDEAGDSEDGQRARFHLPPRDSEDGFRVSDLVWAQLEGHPWWPGEIFDPSHASELALKHQKKGNHLVAFFGDSSFAWCDDSQLKPFMPNFSQMEKQGNSDAFTIAVNHALQELSRRILSATSCSCLPEEFSDNGMSYMVENSGLKAGVTCSMVNKAQMLKSFSPDSLLHYVTSLALSPGQGGDLQDLVIACSQLMSFYRSKGCPEIASFQSASGWGENEIDSLSIKNVMLGQSVTTEVQPNHVKPKRGRGRPRKRKPEELMEKEPIVKPQNYPNSTGETECGEFDISGKKSAKKRRVKRHNGVNPNTLPCPKLEPNDHMQDAYWLGLSLHGSPTPSLKGASGKTRPIRRRRPTWRVCAPSADLSPPIHNTQPETLGHNRKMHVVKRSIIHVDEKMVHEVKPTALVLSFDGSTDLPSEMDLIRMFSQCGPLKETETEVQGNTKTVKVVFKKRVDAERAFIVAGKFGSFGSSLRSFRLVEMPFSLSTPELNCPKLCPEDSSLKIPAPSLSGVSLDSAQVDVINKADKAKGLEDFAHLFLTKWLEKLYHSKHHHEQEVAKEAEPYSSPAGCCSPPTFVLFVNDAKLFPEPYHRYMHKQPTLGSRHTYPDTVTQPEADRQATEEDEFTGSAAFTTRWEICHQTTKLDIGQLSNEEPRPPRRPRKRLANDRAAECHNLAPTNEVPNFHNDAPKVEARIALPTPISRADDPSLKIKELKAFHQNRSDQIVLLCLGCRPSRHHPTVTHTLLLERSASVGARDATLATSLARAQHSTLSLFAPASIRLRRAPPPLPSPPPPSSRRAPDRGGESRSSSLLGLILPLQIPQIPRPQGGAAPMSSTPAAVAAPDPGPDTGLASPKQEKAAGPDATMTEASEEAPAVAEVKDEEAVVLMVDDDAPEEPVTEAVADPLYATESAGMVVADEPMEGAQQGLEGGDGGDQLGSAAGVLAGEAETKPGPAGDLADSSELGENHVGAAHVVGSDNNGGELDNGVAHFEENGPSLQCARYPLPPLDKEGFRVSDLVWGKVKSHPWWPGEIFDPANASELALKHQRKGGRLVAYFGDNSFAWCDESQLKPFVANYSQMEKQSSQDSFVGSVNYALEELSRRILSGMSCSCLPEELSDNGMSYMVENAGLKDGVTCSAVNRSEILTCFSPENLLQYIRSLALLPGQGGDLLELVIACSQLTSLYRSKGCPELASFQTGSAWVEDGVDTSPANNVVIEEVVVAEEPPPPPPVEVKPKRGRGRPRKHKPEDNLALAGKKAASSVSNNNASYSTPQSVKDFNDLDANKKKRSLDSLEDSDTKSPTSAFGASFKIGECIRRAANQLTGTSSAVKSQNEPDIAAEAENAEFDVSSDDAVKELTVEKCAKRRRMHRHLIADPKELFSQLSSVAVEPMDKYNSSAMIISYFSDYRNYVVSATTEASVIEKTASKRGRKKRVLPSPELETTDHMQDSYWSGLSLHNHPIHSLKRAVINTRPRRKRKSVYDLSSVQHEEVAPKKQIQVIERSIIHVDEKIVDEWKPTALVLSFGRSTALPSETDLVKKFGRYGPLKESETEVQKNTNTVKIVFKKRADAERAFSDAGKYGTFGPSLRSYRLVNMPFSLGVSEPSKPEVRPGDHGPEVPGKSEVSRDTVEVNQVDKTEKSEAVKAPSGEHVETVKKTCQAEPVKESSSEQVVQQACQPEADMVKKTGQIDAELTGPSDQITTAKHNGQAETVARESSEQVSTMEQASLEKQSEIALSGAATGAVQVAGAIEPDREEPLNKSAKQVTEAGAENEVPEETSAPMELQAQSSAEKPVEQDAAEQTLEIQAPKEASVEIPCDVKLVSKSLTEESVGQAATEQVKAPSDAVPPDSSDVQGSELQPETVQFQAVGGTSLKQEDTTAEADTVQDVTEASVLEAGPSKQTVEPKTAEVAAEQVSCPEQTVQVEDIIDTSDGHADVGKQTAQEVTMAEAIVEGSVESKIEAPVGETVEHKATARTLEEAEEGTTTAEAPVDEMESTDATEALDERITEAGNTIHDATVEAPDKKAATAEKTVDDGMFDAPEEKATTVEKTIEAVAVEAPHEKATAAERIIEDVAVEAPDEKATTAEKPIEDAAVEEPDEKVTAAEKTSEDATVETPDEKGTTSKQTAEDAMVEAADAQVGGVTEQTS</sequence>
<dbReference type="SUPFAM" id="SSF63748">
    <property type="entry name" value="Tudor/PWWP/MBT"/>
    <property type="match status" value="2"/>
</dbReference>
<organism evidence="3 4">
    <name type="scientific">Lolium multiflorum</name>
    <name type="common">Italian ryegrass</name>
    <name type="synonym">Lolium perenne subsp. multiflorum</name>
    <dbReference type="NCBI Taxonomy" id="4521"/>
    <lineage>
        <taxon>Eukaryota</taxon>
        <taxon>Viridiplantae</taxon>
        <taxon>Streptophyta</taxon>
        <taxon>Embryophyta</taxon>
        <taxon>Tracheophyta</taxon>
        <taxon>Spermatophyta</taxon>
        <taxon>Magnoliopsida</taxon>
        <taxon>Liliopsida</taxon>
        <taxon>Poales</taxon>
        <taxon>Poaceae</taxon>
        <taxon>BOP clade</taxon>
        <taxon>Pooideae</taxon>
        <taxon>Poodae</taxon>
        <taxon>Poeae</taxon>
        <taxon>Poeae Chloroplast Group 2 (Poeae type)</taxon>
        <taxon>Loliodinae</taxon>
        <taxon>Loliinae</taxon>
        <taxon>Lolium</taxon>
    </lineage>
</organism>
<feature type="compositionally biased region" description="Polar residues" evidence="1">
    <location>
        <begin position="1858"/>
        <end position="1869"/>
    </location>
</feature>
<feature type="compositionally biased region" description="Basic and acidic residues" evidence="1">
    <location>
        <begin position="2240"/>
        <end position="2250"/>
    </location>
</feature>
<feature type="compositionally biased region" description="Low complexity" evidence="1">
    <location>
        <begin position="975"/>
        <end position="989"/>
    </location>
</feature>
<dbReference type="SMART" id="SM00384">
    <property type="entry name" value="AT_hook"/>
    <property type="match status" value="2"/>
</dbReference>
<feature type="region of interest" description="Disordered" evidence="1">
    <location>
        <begin position="1833"/>
        <end position="1869"/>
    </location>
</feature>
<dbReference type="EMBL" id="JAUUTY010000001">
    <property type="protein sequence ID" value="KAK1697562.1"/>
    <property type="molecule type" value="Genomic_DNA"/>
</dbReference>
<feature type="compositionally biased region" description="Low complexity" evidence="1">
    <location>
        <begin position="1398"/>
        <end position="1410"/>
    </location>
</feature>
<feature type="compositionally biased region" description="Polar residues" evidence="1">
    <location>
        <begin position="1991"/>
        <end position="2005"/>
    </location>
</feature>
<dbReference type="InterPro" id="IPR015946">
    <property type="entry name" value="KH_dom-like_a/b"/>
</dbReference>
<feature type="compositionally biased region" description="Basic residues" evidence="1">
    <location>
        <begin position="383"/>
        <end position="395"/>
    </location>
</feature>
<feature type="region of interest" description="Disordered" evidence="1">
    <location>
        <begin position="1742"/>
        <end position="1770"/>
    </location>
</feature>
<feature type="compositionally biased region" description="Basic and acidic residues" evidence="1">
    <location>
        <begin position="2219"/>
        <end position="2231"/>
    </location>
</feature>
<gene>
    <name evidence="3" type="ORF">QYE76_014259</name>
</gene>
<dbReference type="Gene3D" id="2.30.30.140">
    <property type="match status" value="2"/>
</dbReference>
<proteinExistence type="predicted"/>
<feature type="region of interest" description="Disordered" evidence="1">
    <location>
        <begin position="2116"/>
        <end position="2139"/>
    </location>
</feature>
<comment type="caution">
    <text evidence="3">The sequence shown here is derived from an EMBL/GenBank/DDBJ whole genome shotgun (WGS) entry which is preliminary data.</text>
</comment>
<name>A0AAD8X7Z6_LOLMU</name>
<feature type="region of interest" description="Disordered" evidence="1">
    <location>
        <begin position="130"/>
        <end position="161"/>
    </location>
</feature>
<feature type="region of interest" description="Disordered" evidence="1">
    <location>
        <begin position="961"/>
        <end position="1017"/>
    </location>
</feature>
<dbReference type="SMART" id="SM00293">
    <property type="entry name" value="PWWP"/>
    <property type="match status" value="2"/>
</dbReference>
<dbReference type="Gene3D" id="3.30.300.20">
    <property type="match status" value="1"/>
</dbReference>
<feature type="compositionally biased region" description="Basic residues" evidence="1">
    <location>
        <begin position="430"/>
        <end position="441"/>
    </location>
</feature>
<evidence type="ECO:0000256" key="1">
    <source>
        <dbReference type="SAM" id="MobiDB-lite"/>
    </source>
</evidence>
<dbReference type="Pfam" id="PF00855">
    <property type="entry name" value="PWWP"/>
    <property type="match status" value="2"/>
</dbReference>
<evidence type="ECO:0000313" key="3">
    <source>
        <dbReference type="EMBL" id="KAK1697562.1"/>
    </source>
</evidence>
<feature type="compositionally biased region" description="Pro residues" evidence="1">
    <location>
        <begin position="923"/>
        <end position="934"/>
    </location>
</feature>
<dbReference type="PANTHER" id="PTHR42851:SF4">
    <property type="entry name" value="PWWP DOMAIN-CONTAINING PROTEIN"/>
    <property type="match status" value="1"/>
</dbReference>
<dbReference type="InterPro" id="IPR000313">
    <property type="entry name" value="PWWP_dom"/>
</dbReference>
<dbReference type="PANTHER" id="PTHR42851">
    <property type="entry name" value="ALDOLASE-RELATED"/>
    <property type="match status" value="1"/>
</dbReference>
<feature type="region of interest" description="Disordered" evidence="1">
    <location>
        <begin position="376"/>
        <end position="454"/>
    </location>
</feature>
<feature type="domain" description="PWWP" evidence="2">
    <location>
        <begin position="168"/>
        <end position="229"/>
    </location>
</feature>
<feature type="compositionally biased region" description="Acidic residues" evidence="1">
    <location>
        <begin position="2130"/>
        <end position="2139"/>
    </location>
</feature>
<feature type="domain" description="PWWP" evidence="2">
    <location>
        <begin position="1154"/>
        <end position="1215"/>
    </location>
</feature>
<feature type="region of interest" description="Disordered" evidence="1">
    <location>
        <begin position="2216"/>
        <end position="2288"/>
    </location>
</feature>
<dbReference type="Proteomes" id="UP001231189">
    <property type="component" value="Unassembled WGS sequence"/>
</dbReference>
<feature type="compositionally biased region" description="Polar residues" evidence="1">
    <location>
        <begin position="1967"/>
        <end position="1976"/>
    </location>
</feature>
<feature type="region of interest" description="Disordered" evidence="1">
    <location>
        <begin position="1886"/>
        <end position="1954"/>
    </location>
</feature>
<evidence type="ECO:0000259" key="2">
    <source>
        <dbReference type="PROSITE" id="PS50812"/>
    </source>
</evidence>
<accession>A0AAD8X7Z6</accession>
<dbReference type="CDD" id="cd05162">
    <property type="entry name" value="PWWP"/>
    <property type="match status" value="2"/>
</dbReference>
<dbReference type="PROSITE" id="PS50812">
    <property type="entry name" value="PWWP"/>
    <property type="match status" value="2"/>
</dbReference>
<feature type="compositionally biased region" description="Basic residues" evidence="1">
    <location>
        <begin position="1376"/>
        <end position="1385"/>
    </location>
</feature>
<reference evidence="3" key="1">
    <citation type="submission" date="2023-07" db="EMBL/GenBank/DDBJ databases">
        <title>A chromosome-level genome assembly of Lolium multiflorum.</title>
        <authorList>
            <person name="Chen Y."/>
            <person name="Copetti D."/>
            <person name="Kolliker R."/>
            <person name="Studer B."/>
        </authorList>
    </citation>
    <scope>NUCLEOTIDE SEQUENCE</scope>
    <source>
        <strain evidence="3">02402/16</strain>
        <tissue evidence="3">Leaf</tissue>
    </source>
</reference>
<feature type="region of interest" description="Disordered" evidence="1">
    <location>
        <begin position="1358"/>
        <end position="1420"/>
    </location>
</feature>
<evidence type="ECO:0000313" key="4">
    <source>
        <dbReference type="Proteomes" id="UP001231189"/>
    </source>
</evidence>
<feature type="compositionally biased region" description="Basic and acidic residues" evidence="1">
    <location>
        <begin position="396"/>
        <end position="406"/>
    </location>
</feature>
<dbReference type="GO" id="GO:0003677">
    <property type="term" value="F:DNA binding"/>
    <property type="evidence" value="ECO:0007669"/>
    <property type="project" value="InterPro"/>
</dbReference>
<keyword evidence="4" id="KW-1185">Reference proteome</keyword>
<dbReference type="InterPro" id="IPR017956">
    <property type="entry name" value="AT_hook_DNA-bd_motif"/>
</dbReference>
<protein>
    <recommendedName>
        <fullName evidence="2">PWWP domain-containing protein</fullName>
    </recommendedName>
</protein>
<feature type="compositionally biased region" description="Polar residues" evidence="1">
    <location>
        <begin position="1836"/>
        <end position="1849"/>
    </location>
</feature>
<dbReference type="InterPro" id="IPR053063">
    <property type="entry name" value="PWWP_domain_containing_PDP"/>
</dbReference>
<feature type="region of interest" description="Disordered" evidence="1">
    <location>
        <begin position="1967"/>
        <end position="2046"/>
    </location>
</feature>
<feature type="region of interest" description="Disordered" evidence="1">
    <location>
        <begin position="2151"/>
        <end position="2181"/>
    </location>
</feature>